<dbReference type="GeneID" id="72002025"/>
<sequence length="352" mass="38103">MAVVSCIQTPRIHLSGLPESPVLKGPGNPVAKLTRPEQPFGMFVGNILTWRPTFNIFLVRPNPPHYVILQEDISRMLWTALQIIHTQLGVNDAIADAAQAVGIRPPPTWLCNPLHEAFNPLNCCFPTVDDAMAVFQGLQAAGSQAIRWAGEFVRGVYQIRTGLTGMPRIDCPLLKYLRSIGWPGHYDPSGSRLQLDSNSGHVILHPSRFNTERSVILSPRNAKAPTDTAIMPPGHGRLRGGCCSCCGNPHEDTSCAPFNPSERDSESGGSNSPNGPTVILSPDSEYHPDSPCRFTWSQLKQDIFGSDENITDVGNSITNKSWAADGNTGNSDGGDLVLVDKGGVQRGIHNTN</sequence>
<name>A0ABQ8KW30_9APHY</name>
<proteinExistence type="predicted"/>
<dbReference type="Proteomes" id="UP000814176">
    <property type="component" value="Unassembled WGS sequence"/>
</dbReference>
<accession>A0ABQ8KW30</accession>
<dbReference type="EMBL" id="JADCUA010000001">
    <property type="protein sequence ID" value="KAH9843492.1"/>
    <property type="molecule type" value="Genomic_DNA"/>
</dbReference>
<dbReference type="RefSeq" id="XP_047784302.1">
    <property type="nucleotide sequence ID" value="XM_047921293.1"/>
</dbReference>
<feature type="region of interest" description="Disordered" evidence="1">
    <location>
        <begin position="257"/>
        <end position="286"/>
    </location>
</feature>
<reference evidence="2 3" key="1">
    <citation type="journal article" date="2021" name="Environ. Microbiol.">
        <title>Gene family expansions and transcriptome signatures uncover fungal adaptations to wood decay.</title>
        <authorList>
            <person name="Hage H."/>
            <person name="Miyauchi S."/>
            <person name="Viragh M."/>
            <person name="Drula E."/>
            <person name="Min B."/>
            <person name="Chaduli D."/>
            <person name="Navarro D."/>
            <person name="Favel A."/>
            <person name="Norest M."/>
            <person name="Lesage-Meessen L."/>
            <person name="Balint B."/>
            <person name="Merenyi Z."/>
            <person name="de Eugenio L."/>
            <person name="Morin E."/>
            <person name="Martinez A.T."/>
            <person name="Baldrian P."/>
            <person name="Stursova M."/>
            <person name="Martinez M.J."/>
            <person name="Novotny C."/>
            <person name="Magnuson J.K."/>
            <person name="Spatafora J.W."/>
            <person name="Maurice S."/>
            <person name="Pangilinan J."/>
            <person name="Andreopoulos W."/>
            <person name="LaButti K."/>
            <person name="Hundley H."/>
            <person name="Na H."/>
            <person name="Kuo A."/>
            <person name="Barry K."/>
            <person name="Lipzen A."/>
            <person name="Henrissat B."/>
            <person name="Riley R."/>
            <person name="Ahrendt S."/>
            <person name="Nagy L.G."/>
            <person name="Grigoriev I.V."/>
            <person name="Martin F."/>
            <person name="Rosso M.N."/>
        </authorList>
    </citation>
    <scope>NUCLEOTIDE SEQUENCE [LARGE SCALE GENOMIC DNA]</scope>
    <source>
        <strain evidence="2 3">CIRM-BRFM 1785</strain>
    </source>
</reference>
<evidence type="ECO:0000256" key="1">
    <source>
        <dbReference type="SAM" id="MobiDB-lite"/>
    </source>
</evidence>
<evidence type="ECO:0000313" key="3">
    <source>
        <dbReference type="Proteomes" id="UP000814176"/>
    </source>
</evidence>
<protein>
    <submittedName>
        <fullName evidence="2">Uncharacterized protein</fullName>
    </submittedName>
</protein>
<comment type="caution">
    <text evidence="2">The sequence shown here is derived from an EMBL/GenBank/DDBJ whole genome shotgun (WGS) entry which is preliminary data.</text>
</comment>
<feature type="compositionally biased region" description="Low complexity" evidence="1">
    <location>
        <begin position="267"/>
        <end position="276"/>
    </location>
</feature>
<organism evidence="2 3">
    <name type="scientific">Rhodofomes roseus</name>
    <dbReference type="NCBI Taxonomy" id="34475"/>
    <lineage>
        <taxon>Eukaryota</taxon>
        <taxon>Fungi</taxon>
        <taxon>Dikarya</taxon>
        <taxon>Basidiomycota</taxon>
        <taxon>Agaricomycotina</taxon>
        <taxon>Agaricomycetes</taxon>
        <taxon>Polyporales</taxon>
        <taxon>Rhodofomes</taxon>
    </lineage>
</organism>
<evidence type="ECO:0000313" key="2">
    <source>
        <dbReference type="EMBL" id="KAH9843492.1"/>
    </source>
</evidence>
<keyword evidence="3" id="KW-1185">Reference proteome</keyword>
<gene>
    <name evidence="2" type="ORF">C8Q71DRAFT_719274</name>
</gene>